<dbReference type="GO" id="GO:0051287">
    <property type="term" value="F:NAD binding"/>
    <property type="evidence" value="ECO:0007669"/>
    <property type="project" value="InterPro"/>
</dbReference>
<protein>
    <submittedName>
        <fullName evidence="7">D-2-hydroxyacid dehydrogenase</fullName>
    </submittedName>
</protein>
<evidence type="ECO:0000256" key="4">
    <source>
        <dbReference type="RuleBase" id="RU003719"/>
    </source>
</evidence>
<dbReference type="PROSITE" id="PS00670">
    <property type="entry name" value="D_2_HYDROXYACID_DH_2"/>
    <property type="match status" value="1"/>
</dbReference>
<dbReference type="KEGG" id="alq:C7Y71_000530"/>
<dbReference type="Pfam" id="PF02826">
    <property type="entry name" value="2-Hacid_dh_C"/>
    <property type="match status" value="1"/>
</dbReference>
<sequence length="317" mass="34285">MNIVILEGHAVNPGDLSWVAYRAFGEVTVYDRTAAEEVIERSKDADVLIVNKTKINEDVISRLPKLKLILEAATGYDNIDVAAAKRHGIPVCNVPGYARDAVAQMVVAMILDSCSKVGYYADAVRKGEWSSSRDFSFLTLPINELSGLSLAIVGFGSIGSQVANFLQPFGIKIYAVTHKPAAQLPEYVKPIALEDAFRSCDFVSLNCPLNEDNRGIVNSSLLETCKVGLILINTARGGLVDDEAVCSALETGRLGAYYADVLSEEPPRASHPLLSAPNAFITPHIAWATTTARQRLVDAHLANLRDFVAGQLKNTVN</sequence>
<dbReference type="Pfam" id="PF00389">
    <property type="entry name" value="2-Hacid_dh"/>
    <property type="match status" value="1"/>
</dbReference>
<dbReference type="PANTHER" id="PTHR43761:SF1">
    <property type="entry name" value="D-ISOMER SPECIFIC 2-HYDROXYACID DEHYDROGENASE CATALYTIC DOMAIN-CONTAINING PROTEIN-RELATED"/>
    <property type="match status" value="1"/>
</dbReference>
<dbReference type="SUPFAM" id="SSF51735">
    <property type="entry name" value="NAD(P)-binding Rossmann-fold domains"/>
    <property type="match status" value="1"/>
</dbReference>
<feature type="domain" description="D-isomer specific 2-hydroxyacid dehydrogenase catalytic" evidence="5">
    <location>
        <begin position="21"/>
        <end position="317"/>
    </location>
</feature>
<evidence type="ECO:0000259" key="5">
    <source>
        <dbReference type="Pfam" id="PF00389"/>
    </source>
</evidence>
<name>A0A5P8E9N5_9BACT</name>
<dbReference type="InterPro" id="IPR006140">
    <property type="entry name" value="D-isomer_DH_NAD-bd"/>
</dbReference>
<dbReference type="CDD" id="cd12162">
    <property type="entry name" value="2-Hacid_dh_4"/>
    <property type="match status" value="1"/>
</dbReference>
<accession>A0A5P8E9N5</accession>
<dbReference type="OrthoDB" id="9777288at2"/>
<dbReference type="GO" id="GO:0016616">
    <property type="term" value="F:oxidoreductase activity, acting on the CH-OH group of donors, NAD or NADP as acceptor"/>
    <property type="evidence" value="ECO:0007669"/>
    <property type="project" value="InterPro"/>
</dbReference>
<proteinExistence type="inferred from homology"/>
<dbReference type="Gene3D" id="3.40.50.720">
    <property type="entry name" value="NAD(P)-binding Rossmann-like Domain"/>
    <property type="match status" value="2"/>
</dbReference>
<keyword evidence="8" id="KW-1185">Reference proteome</keyword>
<dbReference type="Proteomes" id="UP000249375">
    <property type="component" value="Chromosome"/>
</dbReference>
<feature type="domain" description="D-isomer specific 2-hydroxyacid dehydrogenase NAD-binding" evidence="6">
    <location>
        <begin position="107"/>
        <end position="286"/>
    </location>
</feature>
<keyword evidence="2 4" id="KW-0560">Oxidoreductase</keyword>
<evidence type="ECO:0000313" key="8">
    <source>
        <dbReference type="Proteomes" id="UP000249375"/>
    </source>
</evidence>
<dbReference type="PROSITE" id="PS00671">
    <property type="entry name" value="D_2_HYDROXYACID_DH_3"/>
    <property type="match status" value="1"/>
</dbReference>
<reference evidence="7 8" key="1">
    <citation type="submission" date="2018-11" db="EMBL/GenBank/DDBJ databases">
        <authorList>
            <person name="Na S.W."/>
            <person name="Baik M."/>
        </authorList>
    </citation>
    <scope>NUCLEOTIDE SEQUENCE [LARGE SCALE GENOMIC DNA]</scope>
    <source>
        <strain evidence="7 8">E39</strain>
    </source>
</reference>
<evidence type="ECO:0000256" key="1">
    <source>
        <dbReference type="ARBA" id="ARBA00005854"/>
    </source>
</evidence>
<dbReference type="InterPro" id="IPR036291">
    <property type="entry name" value="NAD(P)-bd_dom_sf"/>
</dbReference>
<evidence type="ECO:0000256" key="2">
    <source>
        <dbReference type="ARBA" id="ARBA00023002"/>
    </source>
</evidence>
<dbReference type="PANTHER" id="PTHR43761">
    <property type="entry name" value="D-ISOMER SPECIFIC 2-HYDROXYACID DEHYDROGENASE FAMILY PROTEIN (AFU_ORTHOLOGUE AFUA_1G13630)"/>
    <property type="match status" value="1"/>
</dbReference>
<dbReference type="SUPFAM" id="SSF52283">
    <property type="entry name" value="Formate/glycerate dehydrogenase catalytic domain-like"/>
    <property type="match status" value="1"/>
</dbReference>
<gene>
    <name evidence="7" type="ORF">C7Y71_000530</name>
</gene>
<dbReference type="InterPro" id="IPR006139">
    <property type="entry name" value="D-isomer_2_OHA_DH_cat_dom"/>
</dbReference>
<dbReference type="AlphaFoldDB" id="A0A5P8E9N5"/>
<organism evidence="7 8">
    <name type="scientific">Pseudoprevotella muciniphila</name>
    <dbReference type="NCBI Taxonomy" id="2133944"/>
    <lineage>
        <taxon>Bacteria</taxon>
        <taxon>Pseudomonadati</taxon>
        <taxon>Bacteroidota</taxon>
        <taxon>Bacteroidia</taxon>
        <taxon>Bacteroidales</taxon>
        <taxon>Prevotellaceae</taxon>
        <taxon>Pseudoprevotella</taxon>
    </lineage>
</organism>
<evidence type="ECO:0000259" key="6">
    <source>
        <dbReference type="Pfam" id="PF02826"/>
    </source>
</evidence>
<dbReference type="EMBL" id="CP033459">
    <property type="protein sequence ID" value="QFQ13648.1"/>
    <property type="molecule type" value="Genomic_DNA"/>
</dbReference>
<evidence type="ECO:0000313" key="7">
    <source>
        <dbReference type="EMBL" id="QFQ13648.1"/>
    </source>
</evidence>
<keyword evidence="3" id="KW-0520">NAD</keyword>
<dbReference type="InterPro" id="IPR050418">
    <property type="entry name" value="D-iso_2-hydroxyacid_DH_PdxB"/>
</dbReference>
<comment type="similarity">
    <text evidence="1 4">Belongs to the D-isomer specific 2-hydroxyacid dehydrogenase family.</text>
</comment>
<evidence type="ECO:0000256" key="3">
    <source>
        <dbReference type="ARBA" id="ARBA00023027"/>
    </source>
</evidence>
<dbReference type="InterPro" id="IPR029753">
    <property type="entry name" value="D-isomer_DH_CS"/>
</dbReference>